<protein>
    <recommendedName>
        <fullName evidence="7">Large ribosomal subunit protein mL53</fullName>
    </recommendedName>
    <alternativeName>
        <fullName evidence="8">39S ribosomal protein L53, mitochondrial</fullName>
    </alternativeName>
</protein>
<keyword evidence="5" id="KW-0496">Mitochondrion</keyword>
<evidence type="ECO:0000256" key="8">
    <source>
        <dbReference type="ARBA" id="ARBA00042721"/>
    </source>
</evidence>
<proteinExistence type="inferred from homology"/>
<evidence type="ECO:0000256" key="5">
    <source>
        <dbReference type="ARBA" id="ARBA00023128"/>
    </source>
</evidence>
<evidence type="ECO:0000256" key="3">
    <source>
        <dbReference type="ARBA" id="ARBA00022946"/>
    </source>
</evidence>
<dbReference type="PANTHER" id="PTHR33618:SF1">
    <property type="entry name" value="LARGE RIBOSOMAL SUBUNIT PROTEIN ML53"/>
    <property type="match status" value="1"/>
</dbReference>
<dbReference type="Proteomes" id="UP000316759">
    <property type="component" value="Unassembled WGS sequence"/>
</dbReference>
<dbReference type="AlphaFoldDB" id="A0A504YKL3"/>
<reference evidence="9 10" key="1">
    <citation type="submission" date="2019-04" db="EMBL/GenBank/DDBJ databases">
        <title>Annotation for the trematode Fasciola gigantica.</title>
        <authorList>
            <person name="Choi Y.-J."/>
        </authorList>
    </citation>
    <scope>NUCLEOTIDE SEQUENCE [LARGE SCALE GENOMIC DNA]</scope>
    <source>
        <strain evidence="9">Uganda_cow_1</strain>
    </source>
</reference>
<evidence type="ECO:0000256" key="4">
    <source>
        <dbReference type="ARBA" id="ARBA00022980"/>
    </source>
</evidence>
<evidence type="ECO:0000256" key="1">
    <source>
        <dbReference type="ARBA" id="ARBA00004173"/>
    </source>
</evidence>
<keyword evidence="6" id="KW-0687">Ribonucleoprotein</keyword>
<dbReference type="STRING" id="46835.A0A504YKL3"/>
<comment type="subcellular location">
    <subcellularLocation>
        <location evidence="1">Mitochondrion</location>
    </subcellularLocation>
</comment>
<gene>
    <name evidence="9" type="ORF">FGIG_10554</name>
</gene>
<dbReference type="InterPro" id="IPR052473">
    <property type="entry name" value="mtLSU_mL53"/>
</dbReference>
<accession>A0A504YKL3</accession>
<evidence type="ECO:0000256" key="7">
    <source>
        <dbReference type="ARBA" id="ARBA00035180"/>
    </source>
</evidence>
<dbReference type="Pfam" id="PF10780">
    <property type="entry name" value="MRP_L53"/>
    <property type="match status" value="1"/>
</dbReference>
<organism evidence="9 10">
    <name type="scientific">Fasciola gigantica</name>
    <name type="common">Giant liver fluke</name>
    <dbReference type="NCBI Taxonomy" id="46835"/>
    <lineage>
        <taxon>Eukaryota</taxon>
        <taxon>Metazoa</taxon>
        <taxon>Spiralia</taxon>
        <taxon>Lophotrochozoa</taxon>
        <taxon>Platyhelminthes</taxon>
        <taxon>Trematoda</taxon>
        <taxon>Digenea</taxon>
        <taxon>Plagiorchiida</taxon>
        <taxon>Echinostomata</taxon>
        <taxon>Echinostomatoidea</taxon>
        <taxon>Fasciolidae</taxon>
        <taxon>Fasciola</taxon>
    </lineage>
</organism>
<dbReference type="GO" id="GO:0005762">
    <property type="term" value="C:mitochondrial large ribosomal subunit"/>
    <property type="evidence" value="ECO:0007669"/>
    <property type="project" value="TreeGrafter"/>
</dbReference>
<comment type="similarity">
    <text evidence="2">Belongs to the mitochondrion-specific ribosomal protein mL53 family.</text>
</comment>
<name>A0A504YKL3_FASGI</name>
<evidence type="ECO:0000313" key="9">
    <source>
        <dbReference type="EMBL" id="TPP61824.1"/>
    </source>
</evidence>
<dbReference type="InterPro" id="IPR019716">
    <property type="entry name" value="Ribosomal_mL53"/>
</dbReference>
<evidence type="ECO:0000256" key="2">
    <source>
        <dbReference type="ARBA" id="ARBA00005557"/>
    </source>
</evidence>
<dbReference type="OrthoDB" id="6618793at2759"/>
<keyword evidence="10" id="KW-1185">Reference proteome</keyword>
<keyword evidence="4" id="KW-0689">Ribosomal protein</keyword>
<evidence type="ECO:0000256" key="6">
    <source>
        <dbReference type="ARBA" id="ARBA00023274"/>
    </source>
</evidence>
<sequence>MAYKKCRYLPRAVPYLRPLRAIDDSYLTKDVLNQLNLKPVKWMTFKFNPFCGSVDSIKNACFLMSNPRWRATNPNMVIKPTVASNYTEPTIEILYGNGKIVRIKTGNLTIREIVNIIYEQCCLNASESV</sequence>
<dbReference type="Gene3D" id="3.40.30.10">
    <property type="entry name" value="Glutaredoxin"/>
    <property type="match status" value="1"/>
</dbReference>
<dbReference type="PANTHER" id="PTHR33618">
    <property type="entry name" value="39S RIBOSOMAL PROTEIN L53, MITOCHONDRIAL"/>
    <property type="match status" value="1"/>
</dbReference>
<comment type="caution">
    <text evidence="9">The sequence shown here is derived from an EMBL/GenBank/DDBJ whole genome shotgun (WGS) entry which is preliminary data.</text>
</comment>
<keyword evidence="3" id="KW-0809">Transit peptide</keyword>
<evidence type="ECO:0000313" key="10">
    <source>
        <dbReference type="Proteomes" id="UP000316759"/>
    </source>
</evidence>
<dbReference type="EMBL" id="SUNJ01007647">
    <property type="protein sequence ID" value="TPP61824.1"/>
    <property type="molecule type" value="Genomic_DNA"/>
</dbReference>